<dbReference type="CDD" id="cd07814">
    <property type="entry name" value="SRPBCC_CalC_Aha1-like"/>
    <property type="match status" value="1"/>
</dbReference>
<proteinExistence type="inferred from homology"/>
<evidence type="ECO:0000313" key="4">
    <source>
        <dbReference type="Proteomes" id="UP000199421"/>
    </source>
</evidence>
<protein>
    <submittedName>
        <fullName evidence="3">Uncharacterized conserved protein YndB, AHSA1/START domain</fullName>
    </submittedName>
</protein>
<dbReference type="STRING" id="407022.SAMN05661044_04377"/>
<dbReference type="EMBL" id="FOAF01000008">
    <property type="protein sequence ID" value="SEM15375.1"/>
    <property type="molecule type" value="Genomic_DNA"/>
</dbReference>
<dbReference type="Proteomes" id="UP000199421">
    <property type="component" value="Unassembled WGS sequence"/>
</dbReference>
<name>A0A1H7W2T0_OLID1</name>
<gene>
    <name evidence="3" type="ORF">SAMN05661044_04377</name>
</gene>
<keyword evidence="4" id="KW-1185">Reference proteome</keyword>
<dbReference type="InterPro" id="IPR013538">
    <property type="entry name" value="ASHA1/2-like_C"/>
</dbReference>
<evidence type="ECO:0000259" key="2">
    <source>
        <dbReference type="Pfam" id="PF08327"/>
    </source>
</evidence>
<dbReference type="InterPro" id="IPR023393">
    <property type="entry name" value="START-like_dom_sf"/>
</dbReference>
<organism evidence="3 4">
    <name type="scientific">Olivibacter domesticus</name>
    <name type="common">Pseudosphingobacterium domesticum</name>
    <dbReference type="NCBI Taxonomy" id="407022"/>
    <lineage>
        <taxon>Bacteria</taxon>
        <taxon>Pseudomonadati</taxon>
        <taxon>Bacteroidota</taxon>
        <taxon>Sphingobacteriia</taxon>
        <taxon>Sphingobacteriales</taxon>
        <taxon>Sphingobacteriaceae</taxon>
        <taxon>Olivibacter</taxon>
    </lineage>
</organism>
<dbReference type="SUPFAM" id="SSF55961">
    <property type="entry name" value="Bet v1-like"/>
    <property type="match status" value="1"/>
</dbReference>
<dbReference type="Pfam" id="PF08327">
    <property type="entry name" value="AHSA1"/>
    <property type="match status" value="1"/>
</dbReference>
<reference evidence="4" key="1">
    <citation type="submission" date="2016-10" db="EMBL/GenBank/DDBJ databases">
        <authorList>
            <person name="Varghese N."/>
            <person name="Submissions S."/>
        </authorList>
    </citation>
    <scope>NUCLEOTIDE SEQUENCE [LARGE SCALE GENOMIC DNA]</scope>
    <source>
        <strain evidence="4">DSM 18733</strain>
    </source>
</reference>
<dbReference type="Gene3D" id="3.30.530.20">
    <property type="match status" value="1"/>
</dbReference>
<dbReference type="AlphaFoldDB" id="A0A1H7W2T0"/>
<sequence>MDEKNLLQRMVNKTVIINASSSKVWEFLTDIKLMKKWMFETEIDIITDWKVGSPITIRVDWYKTQLENKGIILAFKPNKHLKYSHLSSLSRLPNTIENYSIIDFSLTEEENQTALTITLSNFPTETIYKHLAFYWNITLELLKKLIEQ</sequence>
<evidence type="ECO:0000313" key="3">
    <source>
        <dbReference type="EMBL" id="SEM15375.1"/>
    </source>
</evidence>
<comment type="similarity">
    <text evidence="1">Belongs to the AHA1 family.</text>
</comment>
<evidence type="ECO:0000256" key="1">
    <source>
        <dbReference type="ARBA" id="ARBA00006817"/>
    </source>
</evidence>
<accession>A0A1H7W2T0</accession>
<dbReference type="RefSeq" id="WP_202907904.1">
    <property type="nucleotide sequence ID" value="NZ_FOAF01000008.1"/>
</dbReference>
<feature type="domain" description="Activator of Hsp90 ATPase homologue 1/2-like C-terminal" evidence="2">
    <location>
        <begin position="18"/>
        <end position="147"/>
    </location>
</feature>